<protein>
    <submittedName>
        <fullName evidence="2">Uncharacterized protein</fullName>
    </submittedName>
</protein>
<gene>
    <name evidence="2" type="ORF">PgNI_10693</name>
</gene>
<evidence type="ECO:0000313" key="1">
    <source>
        <dbReference type="Proteomes" id="UP000515153"/>
    </source>
</evidence>
<proteinExistence type="predicted"/>
<dbReference type="RefSeq" id="XP_030979945.1">
    <property type="nucleotide sequence ID" value="XM_031130666.1"/>
</dbReference>
<keyword evidence="1" id="KW-1185">Reference proteome</keyword>
<dbReference type="AlphaFoldDB" id="A0A6P8AYF1"/>
<reference evidence="2" key="3">
    <citation type="submission" date="2025-08" db="UniProtKB">
        <authorList>
            <consortium name="RefSeq"/>
        </authorList>
    </citation>
    <scope>IDENTIFICATION</scope>
    <source>
        <strain evidence="2">NI907</strain>
    </source>
</reference>
<reference evidence="2" key="2">
    <citation type="submission" date="2019-10" db="EMBL/GenBank/DDBJ databases">
        <authorList>
            <consortium name="NCBI Genome Project"/>
        </authorList>
    </citation>
    <scope>NUCLEOTIDE SEQUENCE</scope>
    <source>
        <strain evidence="2">NI907</strain>
    </source>
</reference>
<dbReference type="KEGG" id="pgri:PgNI_10693"/>
<dbReference type="Proteomes" id="UP000515153">
    <property type="component" value="Chromosome VII"/>
</dbReference>
<evidence type="ECO:0000313" key="2">
    <source>
        <dbReference type="RefSeq" id="XP_030979945.1"/>
    </source>
</evidence>
<organism evidence="1 2">
    <name type="scientific">Pyricularia grisea</name>
    <name type="common">Crabgrass-specific blast fungus</name>
    <name type="synonym">Magnaporthe grisea</name>
    <dbReference type="NCBI Taxonomy" id="148305"/>
    <lineage>
        <taxon>Eukaryota</taxon>
        <taxon>Fungi</taxon>
        <taxon>Dikarya</taxon>
        <taxon>Ascomycota</taxon>
        <taxon>Pezizomycotina</taxon>
        <taxon>Sordariomycetes</taxon>
        <taxon>Sordariomycetidae</taxon>
        <taxon>Magnaporthales</taxon>
        <taxon>Pyriculariaceae</taxon>
        <taxon>Pyricularia</taxon>
    </lineage>
</organism>
<reference evidence="1 2" key="1">
    <citation type="journal article" date="2019" name="Mol. Biol. Evol.">
        <title>Blast fungal genomes show frequent chromosomal changes, gene gains and losses, and effector gene turnover.</title>
        <authorList>
            <person name="Gomez Luciano L.B."/>
            <person name="Jason Tsai I."/>
            <person name="Chuma I."/>
            <person name="Tosa Y."/>
            <person name="Chen Y.H."/>
            <person name="Li J.Y."/>
            <person name="Li M.Y."/>
            <person name="Jade Lu M.Y."/>
            <person name="Nakayashiki H."/>
            <person name="Li W.H."/>
        </authorList>
    </citation>
    <scope>NUCLEOTIDE SEQUENCE [LARGE SCALE GENOMIC DNA]</scope>
    <source>
        <strain evidence="1 2">NI907</strain>
    </source>
</reference>
<name>A0A6P8AYF1_PYRGI</name>
<accession>A0A6P8AYF1</accession>
<sequence length="71" mass="8336">MLPIESRLGSLDDYWIRFNTITIPLQDRELYFKHALIAAQTAEHHDQLEEILAAQYEKRFEELSVAARGMM</sequence>
<dbReference type="GeneID" id="41965572"/>